<reference evidence="3 4" key="1">
    <citation type="submission" date="2024-05" db="EMBL/GenBank/DDBJ databases">
        <authorList>
            <person name="Zhao H."/>
            <person name="Xu Y."/>
            <person name="Lin S."/>
            <person name="Spain J.C."/>
            <person name="Zhou N.-Y."/>
        </authorList>
    </citation>
    <scope>NUCLEOTIDE SEQUENCE [LARGE SCALE GENOMIC DNA]</scope>
    <source>
        <strain evidence="3 4">NEAU-NG30</strain>
    </source>
</reference>
<dbReference type="PANTHER" id="PTHR43245">
    <property type="entry name" value="BIFUNCTIONAL POLYMYXIN RESISTANCE PROTEIN ARNA"/>
    <property type="match status" value="1"/>
</dbReference>
<name>A0ABV0LB24_9PSEU</name>
<accession>A0ABV0LB24</accession>
<gene>
    <name evidence="3" type="ORF">ABJI51_05820</name>
</gene>
<dbReference type="SUPFAM" id="SSF51735">
    <property type="entry name" value="NAD(P)-binding Rossmann-fold domains"/>
    <property type="match status" value="1"/>
</dbReference>
<evidence type="ECO:0000256" key="1">
    <source>
        <dbReference type="SAM" id="MobiDB-lite"/>
    </source>
</evidence>
<feature type="compositionally biased region" description="Low complexity" evidence="1">
    <location>
        <begin position="121"/>
        <end position="135"/>
    </location>
</feature>
<dbReference type="InterPro" id="IPR050177">
    <property type="entry name" value="Lipid_A_modif_metabolic_enz"/>
</dbReference>
<dbReference type="InterPro" id="IPR001509">
    <property type="entry name" value="Epimerase_deHydtase"/>
</dbReference>
<evidence type="ECO:0000313" key="4">
    <source>
        <dbReference type="Proteomes" id="UP001440984"/>
    </source>
</evidence>
<dbReference type="InterPro" id="IPR036291">
    <property type="entry name" value="NAD(P)-bd_dom_sf"/>
</dbReference>
<dbReference type="EMBL" id="JBDZYD010000002">
    <property type="protein sequence ID" value="MEQ0558577.1"/>
    <property type="molecule type" value="Genomic_DNA"/>
</dbReference>
<feature type="region of interest" description="Disordered" evidence="1">
    <location>
        <begin position="121"/>
        <end position="148"/>
    </location>
</feature>
<evidence type="ECO:0000313" key="3">
    <source>
        <dbReference type="EMBL" id="MEQ0558577.1"/>
    </source>
</evidence>
<feature type="domain" description="NAD-dependent epimerase/dehydratase" evidence="2">
    <location>
        <begin position="11"/>
        <end position="243"/>
    </location>
</feature>
<dbReference type="RefSeq" id="WP_348948023.1">
    <property type="nucleotide sequence ID" value="NZ_JBDZYD010000002.1"/>
</dbReference>
<dbReference type="Proteomes" id="UP001440984">
    <property type="component" value="Unassembled WGS sequence"/>
</dbReference>
<proteinExistence type="predicted"/>
<dbReference type="Gene3D" id="3.40.50.720">
    <property type="entry name" value="NAD(P)-binding Rossmann-like Domain"/>
    <property type="match status" value="1"/>
</dbReference>
<comment type="caution">
    <text evidence="3">The sequence shown here is derived from an EMBL/GenBank/DDBJ whole genome shotgun (WGS) entry which is preliminary data.</text>
</comment>
<dbReference type="Pfam" id="PF01370">
    <property type="entry name" value="Epimerase"/>
    <property type="match status" value="1"/>
</dbReference>
<protein>
    <submittedName>
        <fullName evidence="3">NAD-dependent epimerase/dehydratase</fullName>
    </submittedName>
</protein>
<feature type="compositionally biased region" description="Basic and acidic residues" evidence="1">
    <location>
        <begin position="137"/>
        <end position="148"/>
    </location>
</feature>
<organism evidence="3 4">
    <name type="scientific">Amycolatopsis melonis</name>
    <dbReference type="NCBI Taxonomy" id="3156488"/>
    <lineage>
        <taxon>Bacteria</taxon>
        <taxon>Bacillati</taxon>
        <taxon>Actinomycetota</taxon>
        <taxon>Actinomycetes</taxon>
        <taxon>Pseudonocardiales</taxon>
        <taxon>Pseudonocardiaceae</taxon>
        <taxon>Amycolatopsis</taxon>
    </lineage>
</organism>
<evidence type="ECO:0000259" key="2">
    <source>
        <dbReference type="Pfam" id="PF01370"/>
    </source>
</evidence>
<sequence>MSSRETAGPLVTVLGSSGFVGSAIAAVLARRPIRLRLVARRPAPVPAHAVADIEVRTADLTTPDGLAGALAGADTVIHLVKDSAGWREARSERVNVGVMRALLDHFGTRAGPPPAVVFAGSSSQVGVPSSVPVDGSEPDRPDTPYDRQKQAAEELLAAATADGTVRGVTLRLATVYGHVSPAGPPDPGVLSAMVRRAIAGEPLTMWHDGTVRRDFVHVHDVAAAFAAAIDHASALAGRHWLVGTGHGERLRDVFGRIARLVSERTGKPEVAVRSVAPPDTATPTDLCDMVVDPSAFRAVTGWHHQTALADGLERTVAALTNASGGR</sequence>
<keyword evidence="4" id="KW-1185">Reference proteome</keyword>